<feature type="transmembrane region" description="Helical" evidence="3">
    <location>
        <begin position="821"/>
        <end position="844"/>
    </location>
</feature>
<evidence type="ECO:0000313" key="5">
    <source>
        <dbReference type="EMBL" id="CAD8852561.1"/>
    </source>
</evidence>
<evidence type="ECO:0000259" key="4">
    <source>
        <dbReference type="PROSITE" id="PS50156"/>
    </source>
</evidence>
<dbReference type="Gene3D" id="1.20.1640.10">
    <property type="entry name" value="Multidrug efflux transporter AcrB transmembrane domain"/>
    <property type="match status" value="2"/>
</dbReference>
<feature type="transmembrane region" description="Helical" evidence="3">
    <location>
        <begin position="880"/>
        <end position="899"/>
    </location>
</feature>
<evidence type="ECO:0000256" key="2">
    <source>
        <dbReference type="SAM" id="MobiDB-lite"/>
    </source>
</evidence>
<dbReference type="GO" id="GO:0016020">
    <property type="term" value="C:membrane"/>
    <property type="evidence" value="ECO:0007669"/>
    <property type="project" value="TreeGrafter"/>
</dbReference>
<dbReference type="AlphaFoldDB" id="A0A7S1AGA9"/>
<feature type="transmembrane region" description="Helical" evidence="3">
    <location>
        <begin position="919"/>
        <end position="938"/>
    </location>
</feature>
<sequence length="1070" mass="118130">MFDGRKWREASRAAFPVEVNDGAELGGLLERVLHRIARQLFTRFGLWSLSSIPLYVLIMIVVMAAGLPQLRAAFSSGSEFLDRILVEGSDLQKNVQYVQEHAPSTDNLEAVAWMLVSADDGSSVFTKEFLELGLNLSKKIQDATATKFGRTWKFGDVCKRLTLSSSTVEYMQSIFGFATVDDVPVPCLRTTPMDCFAEGLWDIPQWLFLSGIHTTPPSDISGPPGGLKLFADYDDSNLSQAYAHGCANPVSGKSFSKSRSYFGDPVLTDADWCVGWTHEDGQYQYIPGSQCVVSAGMSEWKYYAERKETLASEDWTDDEGNTIRLSEDDALDLIGEVTNAMKEVMDKEPFVAQILHNQGFLDVVDDLSTPPILTYLAALFVVLAVSVLGNALPGAGGCLLGEALLGFFVVLFTVPANMGLIGLFLRGVDTSVINAVPVFSLAIGVDDLFVYIQMYHTVKYLPGMSPEERAAQSFSHAFVSVTLTSLCNACLFASIYVIPVPQQRTTTLSLLICVVVNYISLLLCVPPVLYCRARLTTSKVSTDVTDTDDKDAEPKDKKNFYWVLAKVRTAIYATIYGRVTVLVLFFALCIFSCSQATKVVLASRITEVLTDNTDISKALQTWFDYQDTDNYNIYFKVNEYDLAQAQVSHDKIMDILEKDYNYNNSCARMMNELWLWAETFRPEYLMEVCVDGIVIVPCPDAGEDNSGLTYKNIIIPELFYEAFDAYSSTESKNPLDTVSTIIAELNDWDDYKKDANGDFILTWAYCSVAIPEEEDISSYQGYTFLSDRLRSIADRVGNVYGLTGGFASGINMRLVIALESVVTTAILGLAIGLTSVFFASLLLLRSFVGASLLVVNASCVVVISFGLMSTFEIFFNMNSCLVLMMAVGLSIEISAHMVVPMIRHVGTPVERTIWSLRLMGFPVFMGALSSVCGVLPFLSNAIPYIRVYFCHLLLIIDATAIFIGIMVMPVLYTFMAWPCNRKSSQTKEVGQETPDPADEEEGELPNGIVEATEESDHAVVPVEDYDTPLGASSFESADMVDEEEFPTSSTVNNIRVKPASTANNPKRLQL</sequence>
<comment type="similarity">
    <text evidence="1">Belongs to the patched family.</text>
</comment>
<feature type="transmembrane region" description="Helical" evidence="3">
    <location>
        <begin position="474"/>
        <end position="498"/>
    </location>
</feature>
<dbReference type="InterPro" id="IPR051697">
    <property type="entry name" value="Patched_domain-protein"/>
</dbReference>
<evidence type="ECO:0000256" key="3">
    <source>
        <dbReference type="SAM" id="Phobius"/>
    </source>
</evidence>
<gene>
    <name evidence="5" type="ORF">NSCI0253_LOCUS26911</name>
</gene>
<keyword evidence="3" id="KW-0812">Transmembrane</keyword>
<feature type="transmembrane region" description="Helical" evidence="3">
    <location>
        <begin position="432"/>
        <end position="454"/>
    </location>
</feature>
<feature type="transmembrane region" description="Helical" evidence="3">
    <location>
        <begin position="510"/>
        <end position="530"/>
    </location>
</feature>
<dbReference type="PANTHER" id="PTHR10796">
    <property type="entry name" value="PATCHED-RELATED"/>
    <property type="match status" value="1"/>
</dbReference>
<protein>
    <recommendedName>
        <fullName evidence="4">SSD domain-containing protein</fullName>
    </recommendedName>
</protein>
<dbReference type="PANTHER" id="PTHR10796:SF92">
    <property type="entry name" value="PATCHED-RELATED, ISOFORM A"/>
    <property type="match status" value="1"/>
</dbReference>
<feature type="region of interest" description="Disordered" evidence="2">
    <location>
        <begin position="985"/>
        <end position="1070"/>
    </location>
</feature>
<dbReference type="PROSITE" id="PS50156">
    <property type="entry name" value="SSD"/>
    <property type="match status" value="1"/>
</dbReference>
<evidence type="ECO:0000256" key="1">
    <source>
        <dbReference type="ARBA" id="ARBA00005585"/>
    </source>
</evidence>
<dbReference type="InterPro" id="IPR053958">
    <property type="entry name" value="HMGCR/SNAP/NPC1-like_SSD"/>
</dbReference>
<accession>A0A7S1AGA9</accession>
<feature type="transmembrane region" description="Helical" evidence="3">
    <location>
        <begin position="850"/>
        <end position="868"/>
    </location>
</feature>
<name>A0A7S1AGA9_NOCSC</name>
<feature type="transmembrane region" description="Helical" evidence="3">
    <location>
        <begin position="404"/>
        <end position="425"/>
    </location>
</feature>
<proteinExistence type="inferred from homology"/>
<feature type="transmembrane region" description="Helical" evidence="3">
    <location>
        <begin position="950"/>
        <end position="977"/>
    </location>
</feature>
<dbReference type="EMBL" id="HBFQ01038017">
    <property type="protein sequence ID" value="CAD8852561.1"/>
    <property type="molecule type" value="Transcribed_RNA"/>
</dbReference>
<keyword evidence="3" id="KW-0472">Membrane</keyword>
<dbReference type="InterPro" id="IPR000731">
    <property type="entry name" value="SSD"/>
</dbReference>
<feature type="domain" description="SSD" evidence="4">
    <location>
        <begin position="403"/>
        <end position="531"/>
    </location>
</feature>
<reference evidence="5" key="1">
    <citation type="submission" date="2021-01" db="EMBL/GenBank/DDBJ databases">
        <authorList>
            <person name="Corre E."/>
            <person name="Pelletier E."/>
            <person name="Niang G."/>
            <person name="Scheremetjew M."/>
            <person name="Finn R."/>
            <person name="Kale V."/>
            <person name="Holt S."/>
            <person name="Cochrane G."/>
            <person name="Meng A."/>
            <person name="Brown T."/>
            <person name="Cohen L."/>
        </authorList>
    </citation>
    <scope>NUCLEOTIDE SEQUENCE</scope>
</reference>
<dbReference type="SUPFAM" id="SSF82866">
    <property type="entry name" value="Multidrug efflux transporter AcrB transmembrane domain"/>
    <property type="match status" value="2"/>
</dbReference>
<feature type="compositionally biased region" description="Polar residues" evidence="2">
    <location>
        <begin position="1060"/>
        <end position="1070"/>
    </location>
</feature>
<feature type="transmembrane region" description="Helical" evidence="3">
    <location>
        <begin position="570"/>
        <end position="591"/>
    </location>
</feature>
<keyword evidence="3" id="KW-1133">Transmembrane helix</keyword>
<dbReference type="Pfam" id="PF12349">
    <property type="entry name" value="Sterol-sensing"/>
    <property type="match status" value="1"/>
</dbReference>
<organism evidence="5">
    <name type="scientific">Noctiluca scintillans</name>
    <name type="common">Sea sparkle</name>
    <name type="synonym">Red tide dinoflagellate</name>
    <dbReference type="NCBI Taxonomy" id="2966"/>
    <lineage>
        <taxon>Eukaryota</taxon>
        <taxon>Sar</taxon>
        <taxon>Alveolata</taxon>
        <taxon>Dinophyceae</taxon>
        <taxon>Noctilucales</taxon>
        <taxon>Noctilucaceae</taxon>
        <taxon>Noctiluca</taxon>
    </lineage>
</organism>
<feature type="transmembrane region" description="Helical" evidence="3">
    <location>
        <begin position="44"/>
        <end position="67"/>
    </location>
</feature>